<evidence type="ECO:0000313" key="1">
    <source>
        <dbReference type="EMBL" id="PTV00645.1"/>
    </source>
</evidence>
<dbReference type="AlphaFoldDB" id="A0A2T5Q160"/>
<dbReference type="EMBL" id="QAZN01000035">
    <property type="protein sequence ID" value="PTV00645.1"/>
    <property type="molecule type" value="Genomic_DNA"/>
</dbReference>
<evidence type="ECO:0000313" key="2">
    <source>
        <dbReference type="Proteomes" id="UP000244083"/>
    </source>
</evidence>
<sequence length="214" mass="24833">MDKLQQLDNNKIIYDEAKKFLNSLNCNSSLSKEYKQFSSYRFGNQSAIVNHMLKSMDDKFKVLPKGNPNFRINGIIRRNGSSILFEYCFDNDILNSYRRLLDGIAIDASEKESNYQFIQPVIIFDEFPNKRSDMWQTLNDIFKVLGIKFKMLSVPELLTIYIFGKKQFHKILEISDYDDVINGTLQKEFLTLLNCSAFLGGLHADNIAMLKPKK</sequence>
<name>A0A2T5Q160_LIMRT</name>
<dbReference type="Proteomes" id="UP000244083">
    <property type="component" value="Unassembled WGS sequence"/>
</dbReference>
<protein>
    <submittedName>
        <fullName evidence="1">Uncharacterized protein</fullName>
    </submittedName>
</protein>
<comment type="caution">
    <text evidence="1">The sequence shown here is derived from an EMBL/GenBank/DDBJ whole genome shotgun (WGS) entry which is preliminary data.</text>
</comment>
<organism evidence="1 2">
    <name type="scientific">Limosilactobacillus reuteri</name>
    <name type="common">Lactobacillus reuteri</name>
    <dbReference type="NCBI Taxonomy" id="1598"/>
    <lineage>
        <taxon>Bacteria</taxon>
        <taxon>Bacillati</taxon>
        <taxon>Bacillota</taxon>
        <taxon>Bacilli</taxon>
        <taxon>Lactobacillales</taxon>
        <taxon>Lactobacillaceae</taxon>
        <taxon>Limosilactobacillus</taxon>
    </lineage>
</organism>
<reference evidence="2" key="1">
    <citation type="submission" date="2018-04" db="EMBL/GenBank/DDBJ databases">
        <title>Draft Genome Sequences of 10 Lactobacillus Species from 22 Commercial Probiotic Products.</title>
        <authorList>
            <person name="Gangiredla J."/>
            <person name="Barnaba T.J."/>
            <person name="Mammel M.K."/>
            <person name="Lacher D.W."/>
            <person name="Elkins C.A."/>
            <person name="Lampel K.A."/>
            <person name="Whitehouse C.A."/>
            <person name="Tartera C."/>
        </authorList>
    </citation>
    <scope>NUCLEOTIDE SEQUENCE [LARGE SCALE GENOMIC DNA]</scope>
    <source>
        <strain evidence="2">DS12_10</strain>
    </source>
</reference>
<dbReference type="RefSeq" id="WP_107722272.1">
    <property type="nucleotide sequence ID" value="NZ_QAZN01000035.1"/>
</dbReference>
<gene>
    <name evidence="1" type="ORF">DB325_10220</name>
</gene>
<proteinExistence type="predicted"/>
<accession>A0A2T5Q160</accession>